<gene>
    <name evidence="7 10" type="primary">betI</name>
    <name evidence="10" type="ORF">DMY87_06490</name>
</gene>
<protein>
    <recommendedName>
        <fullName evidence="7">HTH-type transcriptional regulator BetI</fullName>
    </recommendedName>
</protein>
<dbReference type="EMBL" id="QJRY01000002">
    <property type="protein sequence ID" value="PYB75113.1"/>
    <property type="molecule type" value="Genomic_DNA"/>
</dbReference>
<evidence type="ECO:0000256" key="1">
    <source>
        <dbReference type="ARBA" id="ARBA00004719"/>
    </source>
</evidence>
<dbReference type="SUPFAM" id="SSF46689">
    <property type="entry name" value="Homeodomain-like"/>
    <property type="match status" value="1"/>
</dbReference>
<dbReference type="PRINTS" id="PR00455">
    <property type="entry name" value="HTHTETR"/>
</dbReference>
<evidence type="ECO:0000256" key="4">
    <source>
        <dbReference type="ARBA" id="ARBA00023125"/>
    </source>
</evidence>
<organism evidence="10 11">
    <name type="scientific">Rhizobium wuzhouense</name>
    <dbReference type="NCBI Taxonomy" id="1986026"/>
    <lineage>
        <taxon>Bacteria</taxon>
        <taxon>Pseudomonadati</taxon>
        <taxon>Pseudomonadota</taxon>
        <taxon>Alphaproteobacteria</taxon>
        <taxon>Hyphomicrobiales</taxon>
        <taxon>Rhizobiaceae</taxon>
        <taxon>Rhizobium/Agrobacterium group</taxon>
        <taxon>Rhizobium</taxon>
    </lineage>
</organism>
<dbReference type="InterPro" id="IPR009057">
    <property type="entry name" value="Homeodomain-like_sf"/>
</dbReference>
<dbReference type="PANTHER" id="PTHR30055">
    <property type="entry name" value="HTH-TYPE TRANSCRIPTIONAL REGULATOR RUTR"/>
    <property type="match status" value="1"/>
</dbReference>
<keyword evidence="3 7" id="KW-0805">Transcription regulation</keyword>
<dbReference type="InterPro" id="IPR001647">
    <property type="entry name" value="HTH_TetR"/>
</dbReference>
<dbReference type="NCBIfam" id="TIGR03384">
    <property type="entry name" value="betaine_BetI"/>
    <property type="match status" value="1"/>
</dbReference>
<evidence type="ECO:0000256" key="5">
    <source>
        <dbReference type="ARBA" id="ARBA00023163"/>
    </source>
</evidence>
<dbReference type="Pfam" id="PF13977">
    <property type="entry name" value="TetR_C_6"/>
    <property type="match status" value="1"/>
</dbReference>
<evidence type="ECO:0000256" key="2">
    <source>
        <dbReference type="ARBA" id="ARBA00022491"/>
    </source>
</evidence>
<comment type="pathway">
    <text evidence="1 7">Amine and polyamine biosynthesis; betaine biosynthesis via choline pathway [regulation].</text>
</comment>
<dbReference type="Gene3D" id="1.10.357.10">
    <property type="entry name" value="Tetracycline Repressor, domain 2"/>
    <property type="match status" value="1"/>
</dbReference>
<evidence type="ECO:0000256" key="3">
    <source>
        <dbReference type="ARBA" id="ARBA00023015"/>
    </source>
</evidence>
<dbReference type="PANTHER" id="PTHR30055:SF234">
    <property type="entry name" value="HTH-TYPE TRANSCRIPTIONAL REGULATOR BETI"/>
    <property type="match status" value="1"/>
</dbReference>
<dbReference type="PROSITE" id="PS50977">
    <property type="entry name" value="HTH_TETR_2"/>
    <property type="match status" value="1"/>
</dbReference>
<comment type="function">
    <text evidence="7">Repressor involved in choline regulation of the bet genes.</text>
</comment>
<evidence type="ECO:0000259" key="9">
    <source>
        <dbReference type="PROSITE" id="PS50977"/>
    </source>
</evidence>
<proteinExistence type="inferred from homology"/>
<accession>A0ABX5NSZ6</accession>
<dbReference type="SUPFAM" id="SSF48498">
    <property type="entry name" value="Tetracyclin repressor-like, C-terminal domain"/>
    <property type="match status" value="1"/>
</dbReference>
<evidence type="ECO:0000313" key="11">
    <source>
        <dbReference type="Proteomes" id="UP000247536"/>
    </source>
</evidence>
<dbReference type="HAMAP" id="MF_00768">
    <property type="entry name" value="HTH_type_BetI"/>
    <property type="match status" value="1"/>
</dbReference>
<dbReference type="NCBIfam" id="NF001978">
    <property type="entry name" value="PRK00767.1"/>
    <property type="match status" value="1"/>
</dbReference>
<dbReference type="InterPro" id="IPR017757">
    <property type="entry name" value="Tscrpt_rep_BetI"/>
</dbReference>
<dbReference type="RefSeq" id="WP_110790504.1">
    <property type="nucleotide sequence ID" value="NZ_QJRY01000002.1"/>
</dbReference>
<dbReference type="Proteomes" id="UP000247536">
    <property type="component" value="Unassembled WGS sequence"/>
</dbReference>
<comment type="caution">
    <text evidence="10">The sequence shown here is derived from an EMBL/GenBank/DDBJ whole genome shotgun (WGS) entry which is preliminary data.</text>
</comment>
<dbReference type="InterPro" id="IPR050109">
    <property type="entry name" value="HTH-type_TetR-like_transc_reg"/>
</dbReference>
<evidence type="ECO:0000256" key="8">
    <source>
        <dbReference type="PROSITE-ProRule" id="PRU00335"/>
    </source>
</evidence>
<keyword evidence="4 7" id="KW-0238">DNA-binding</keyword>
<evidence type="ECO:0000256" key="7">
    <source>
        <dbReference type="HAMAP-Rule" id="MF_00768"/>
    </source>
</evidence>
<comment type="function">
    <text evidence="6">Repressor involved in the biosynthesis of the osmoprotectant glycine betaine. It represses transcription of the choline transporter BetT and the genes of BetAB involved in the synthesis of glycine betaine.</text>
</comment>
<sequence length="194" mass="21836">MVKLSRISEIRRKELRQAAYSVLQTEGLAGTTLEKVAAYAGASKGIVLHYFRNKEELFEHAMREANAALRLAVVDRLRQARNPRERVEAIILGNFEEEFFKPSISHAWLSLCAEVPREPQLARLQAAFHARMRSNLLSALKELVDRPDAQRLALGISALIDGLWLRMGLDPASVTRDSALAQTLNYLDLHLPPK</sequence>
<keyword evidence="5 7" id="KW-0804">Transcription</keyword>
<feature type="domain" description="HTH tetR-type" evidence="9">
    <location>
        <begin position="9"/>
        <end position="69"/>
    </location>
</feature>
<dbReference type="Pfam" id="PF00440">
    <property type="entry name" value="TetR_N"/>
    <property type="match status" value="1"/>
</dbReference>
<name>A0ABX5NSZ6_9HYPH</name>
<keyword evidence="2 7" id="KW-0678">Repressor</keyword>
<dbReference type="InterPro" id="IPR036271">
    <property type="entry name" value="Tet_transcr_reg_TetR-rel_C_sf"/>
</dbReference>
<keyword evidence="11" id="KW-1185">Reference proteome</keyword>
<dbReference type="InterPro" id="IPR039538">
    <property type="entry name" value="BetI_C"/>
</dbReference>
<evidence type="ECO:0000313" key="10">
    <source>
        <dbReference type="EMBL" id="PYB75113.1"/>
    </source>
</evidence>
<reference evidence="10 11" key="1">
    <citation type="submission" date="2018-06" db="EMBL/GenBank/DDBJ databases">
        <title>Rhizobium wuzhouense sp. nov., isolated from roots of Oryza officinalis.</title>
        <authorList>
            <person name="Yuan T."/>
        </authorList>
    </citation>
    <scope>NUCLEOTIDE SEQUENCE [LARGE SCALE GENOMIC DNA]</scope>
    <source>
        <strain evidence="10 11">W44</strain>
    </source>
</reference>
<feature type="DNA-binding region" description="H-T-H motif" evidence="7 8">
    <location>
        <begin position="32"/>
        <end position="51"/>
    </location>
</feature>
<evidence type="ECO:0000256" key="6">
    <source>
        <dbReference type="ARBA" id="ARBA00024936"/>
    </source>
</evidence>